<dbReference type="InterPro" id="IPR036047">
    <property type="entry name" value="F-box-like_dom_sf"/>
</dbReference>
<dbReference type="SUPFAM" id="SSF81383">
    <property type="entry name" value="F-box domain"/>
    <property type="match status" value="1"/>
</dbReference>
<keyword evidence="4" id="KW-1185">Reference proteome</keyword>
<name>A0A8H5G524_9AGAR</name>
<comment type="caution">
    <text evidence="3">The sequence shown here is derived from an EMBL/GenBank/DDBJ whole genome shotgun (WGS) entry which is preliminary data.</text>
</comment>
<accession>A0A8H5G524</accession>
<proteinExistence type="predicted"/>
<gene>
    <name evidence="3" type="ORF">D9756_001349</name>
</gene>
<evidence type="ECO:0000313" key="4">
    <source>
        <dbReference type="Proteomes" id="UP000559027"/>
    </source>
</evidence>
<evidence type="ECO:0000259" key="2">
    <source>
        <dbReference type="PROSITE" id="PS50181"/>
    </source>
</evidence>
<protein>
    <recommendedName>
        <fullName evidence="2">F-box domain-containing protein</fullName>
    </recommendedName>
</protein>
<organism evidence="3 4">
    <name type="scientific">Leucocoprinus leucothites</name>
    <dbReference type="NCBI Taxonomy" id="201217"/>
    <lineage>
        <taxon>Eukaryota</taxon>
        <taxon>Fungi</taxon>
        <taxon>Dikarya</taxon>
        <taxon>Basidiomycota</taxon>
        <taxon>Agaricomycotina</taxon>
        <taxon>Agaricomycetes</taxon>
        <taxon>Agaricomycetidae</taxon>
        <taxon>Agaricales</taxon>
        <taxon>Agaricineae</taxon>
        <taxon>Agaricaceae</taxon>
        <taxon>Leucocoprinus</taxon>
    </lineage>
</organism>
<dbReference type="OrthoDB" id="2322499at2759"/>
<dbReference type="InterPro" id="IPR001810">
    <property type="entry name" value="F-box_dom"/>
</dbReference>
<reference evidence="3 4" key="1">
    <citation type="journal article" date="2020" name="ISME J.">
        <title>Uncovering the hidden diversity of litter-decomposition mechanisms in mushroom-forming fungi.</title>
        <authorList>
            <person name="Floudas D."/>
            <person name="Bentzer J."/>
            <person name="Ahren D."/>
            <person name="Johansson T."/>
            <person name="Persson P."/>
            <person name="Tunlid A."/>
        </authorList>
    </citation>
    <scope>NUCLEOTIDE SEQUENCE [LARGE SCALE GENOMIC DNA]</scope>
    <source>
        <strain evidence="3 4">CBS 146.42</strain>
    </source>
</reference>
<feature type="region of interest" description="Disordered" evidence="1">
    <location>
        <begin position="1"/>
        <end position="40"/>
    </location>
</feature>
<dbReference type="Proteomes" id="UP000559027">
    <property type="component" value="Unassembled WGS sequence"/>
</dbReference>
<feature type="compositionally biased region" description="Polar residues" evidence="1">
    <location>
        <begin position="1"/>
        <end position="16"/>
    </location>
</feature>
<sequence>MSSGTRRSTRIVNESSPPAVAQTEGASKKKKLKRMKTTGTTAAQLETWSETESATQAQNAASTNRRAKARRGCFQLITEFPLDILHETFRGLDILDLLNLSWASKDLRRVIMEKSAKYIWEESARRFKNFMRRRSRLLAALTTFILPSMLDFDSSRIAWSAGRESLDGLRGLCARVLRNLHHF</sequence>
<evidence type="ECO:0000256" key="1">
    <source>
        <dbReference type="SAM" id="MobiDB-lite"/>
    </source>
</evidence>
<dbReference type="AlphaFoldDB" id="A0A8H5G524"/>
<dbReference type="EMBL" id="JAACJO010000005">
    <property type="protein sequence ID" value="KAF5358481.1"/>
    <property type="molecule type" value="Genomic_DNA"/>
</dbReference>
<feature type="domain" description="F-box" evidence="2">
    <location>
        <begin position="74"/>
        <end position="123"/>
    </location>
</feature>
<evidence type="ECO:0000313" key="3">
    <source>
        <dbReference type="EMBL" id="KAF5358481.1"/>
    </source>
</evidence>
<dbReference type="PROSITE" id="PS50181">
    <property type="entry name" value="FBOX"/>
    <property type="match status" value="1"/>
</dbReference>